<dbReference type="Pfam" id="PF13103">
    <property type="entry name" value="TonB_2"/>
    <property type="match status" value="1"/>
</dbReference>
<feature type="region of interest" description="Disordered" evidence="10">
    <location>
        <begin position="254"/>
        <end position="273"/>
    </location>
</feature>
<keyword evidence="13" id="KW-1185">Reference proteome</keyword>
<evidence type="ECO:0000313" key="13">
    <source>
        <dbReference type="Proteomes" id="UP000295277"/>
    </source>
</evidence>
<dbReference type="AlphaFoldDB" id="A0A4R1YUH8"/>
<keyword evidence="5" id="KW-0997">Cell inner membrane</keyword>
<feature type="compositionally biased region" description="Polar residues" evidence="10">
    <location>
        <begin position="163"/>
        <end position="178"/>
    </location>
</feature>
<dbReference type="PROSITE" id="PS52015">
    <property type="entry name" value="TONB_CTD"/>
    <property type="match status" value="1"/>
</dbReference>
<evidence type="ECO:0000256" key="4">
    <source>
        <dbReference type="ARBA" id="ARBA00022475"/>
    </source>
</evidence>
<dbReference type="PANTHER" id="PTHR33446">
    <property type="entry name" value="PROTEIN TONB-RELATED"/>
    <property type="match status" value="1"/>
</dbReference>
<dbReference type="InterPro" id="IPR037682">
    <property type="entry name" value="TonB_C"/>
</dbReference>
<feature type="region of interest" description="Disordered" evidence="10">
    <location>
        <begin position="110"/>
        <end position="183"/>
    </location>
</feature>
<dbReference type="EMBL" id="SLVM01000011">
    <property type="protein sequence ID" value="TCM84526.1"/>
    <property type="molecule type" value="Genomic_DNA"/>
</dbReference>
<proteinExistence type="inferred from homology"/>
<evidence type="ECO:0000256" key="6">
    <source>
        <dbReference type="ARBA" id="ARBA00022692"/>
    </source>
</evidence>
<feature type="compositionally biased region" description="Basic and acidic residues" evidence="10">
    <location>
        <begin position="124"/>
        <end position="160"/>
    </location>
</feature>
<feature type="domain" description="TonB C-terminal" evidence="11">
    <location>
        <begin position="187"/>
        <end position="273"/>
    </location>
</feature>
<dbReference type="GO" id="GO:0031992">
    <property type="term" value="F:energy transducer activity"/>
    <property type="evidence" value="ECO:0007669"/>
    <property type="project" value="TreeGrafter"/>
</dbReference>
<evidence type="ECO:0000256" key="2">
    <source>
        <dbReference type="ARBA" id="ARBA00006555"/>
    </source>
</evidence>
<evidence type="ECO:0000256" key="10">
    <source>
        <dbReference type="SAM" id="MobiDB-lite"/>
    </source>
</evidence>
<protein>
    <submittedName>
        <fullName evidence="12">Outer membrane transport energization protein TonB</fullName>
    </submittedName>
</protein>
<dbReference type="GO" id="GO:0098797">
    <property type="term" value="C:plasma membrane protein complex"/>
    <property type="evidence" value="ECO:0007669"/>
    <property type="project" value="TreeGrafter"/>
</dbReference>
<dbReference type="RefSeq" id="WP_132694713.1">
    <property type="nucleotide sequence ID" value="NZ_SLVM01000011.1"/>
</dbReference>
<evidence type="ECO:0000256" key="8">
    <source>
        <dbReference type="ARBA" id="ARBA00022989"/>
    </source>
</evidence>
<evidence type="ECO:0000259" key="11">
    <source>
        <dbReference type="PROSITE" id="PS52015"/>
    </source>
</evidence>
<organism evidence="12 13">
    <name type="scientific">Rhodovulum steppense</name>
    <dbReference type="NCBI Taxonomy" id="540251"/>
    <lineage>
        <taxon>Bacteria</taxon>
        <taxon>Pseudomonadati</taxon>
        <taxon>Pseudomonadota</taxon>
        <taxon>Alphaproteobacteria</taxon>
        <taxon>Rhodobacterales</taxon>
        <taxon>Paracoccaceae</taxon>
        <taxon>Rhodovulum</taxon>
    </lineage>
</organism>
<dbReference type="OrthoDB" id="7930032at2"/>
<dbReference type="Proteomes" id="UP000295277">
    <property type="component" value="Unassembled WGS sequence"/>
</dbReference>
<dbReference type="PANTHER" id="PTHR33446:SF2">
    <property type="entry name" value="PROTEIN TONB"/>
    <property type="match status" value="1"/>
</dbReference>
<comment type="caution">
    <text evidence="12">The sequence shown here is derived from an EMBL/GenBank/DDBJ whole genome shotgun (WGS) entry which is preliminary data.</text>
</comment>
<reference evidence="12 13" key="1">
    <citation type="submission" date="2019-03" db="EMBL/GenBank/DDBJ databases">
        <title>Genomic Encyclopedia of Type Strains, Phase IV (KMG-IV): sequencing the most valuable type-strain genomes for metagenomic binning, comparative biology and taxonomic classification.</title>
        <authorList>
            <person name="Goeker M."/>
        </authorList>
    </citation>
    <scope>NUCLEOTIDE SEQUENCE [LARGE SCALE GENOMIC DNA]</scope>
    <source>
        <strain evidence="12 13">DSM 21153</strain>
    </source>
</reference>
<keyword evidence="6" id="KW-0812">Transmembrane</keyword>
<evidence type="ECO:0000256" key="5">
    <source>
        <dbReference type="ARBA" id="ARBA00022519"/>
    </source>
</evidence>
<sequence>MIPSSQLGRGAALGFAIAAHGALALVLVPQDAIEIAGSAGATEARLGTSFADMAAGTLSAMATHQVVEAVTPSETVPPVPHKTLAPLPAETAPLAAPELMAALSPGIVSAADHGESTRPAPRPVPERIEARDPPRPETRPEDKPRREARATPRGNAERDASAGQESGRPQAQATTSGQAGRAAEVGNAAVSNYPGLVMRKLARVPRPRVNSHGAAVVAFRIAENGGLAGASLAQSSGSASLDQAALRLVQRAAPFPAPPSGAQRSFSIRIEGR</sequence>
<evidence type="ECO:0000256" key="9">
    <source>
        <dbReference type="ARBA" id="ARBA00023136"/>
    </source>
</evidence>
<dbReference type="NCBIfam" id="TIGR01352">
    <property type="entry name" value="tonB_Cterm"/>
    <property type="match status" value="1"/>
</dbReference>
<keyword evidence="3" id="KW-0813">Transport</keyword>
<dbReference type="GO" id="GO:0015031">
    <property type="term" value="P:protein transport"/>
    <property type="evidence" value="ECO:0007669"/>
    <property type="project" value="UniProtKB-KW"/>
</dbReference>
<name>A0A4R1YUH8_9RHOB</name>
<dbReference type="GO" id="GO:0055085">
    <property type="term" value="P:transmembrane transport"/>
    <property type="evidence" value="ECO:0007669"/>
    <property type="project" value="InterPro"/>
</dbReference>
<keyword evidence="9" id="KW-0472">Membrane</keyword>
<dbReference type="Gene3D" id="3.30.1150.10">
    <property type="match status" value="1"/>
</dbReference>
<dbReference type="InterPro" id="IPR006260">
    <property type="entry name" value="TonB/TolA_C"/>
</dbReference>
<dbReference type="SUPFAM" id="SSF74653">
    <property type="entry name" value="TolA/TonB C-terminal domain"/>
    <property type="match status" value="1"/>
</dbReference>
<evidence type="ECO:0000313" key="12">
    <source>
        <dbReference type="EMBL" id="TCM84526.1"/>
    </source>
</evidence>
<dbReference type="InterPro" id="IPR051045">
    <property type="entry name" value="TonB-dependent_transducer"/>
</dbReference>
<keyword evidence="4" id="KW-1003">Cell membrane</keyword>
<evidence type="ECO:0000256" key="7">
    <source>
        <dbReference type="ARBA" id="ARBA00022927"/>
    </source>
</evidence>
<comment type="subcellular location">
    <subcellularLocation>
        <location evidence="1">Cell inner membrane</location>
        <topology evidence="1">Single-pass membrane protein</topology>
        <orientation evidence="1">Periplasmic side</orientation>
    </subcellularLocation>
</comment>
<evidence type="ECO:0000256" key="1">
    <source>
        <dbReference type="ARBA" id="ARBA00004383"/>
    </source>
</evidence>
<accession>A0A4R1YUH8</accession>
<comment type="similarity">
    <text evidence="2">Belongs to the TonB family.</text>
</comment>
<keyword evidence="7" id="KW-0653">Protein transport</keyword>
<gene>
    <name evidence="12" type="ORF">EV216_1116</name>
</gene>
<keyword evidence="8" id="KW-1133">Transmembrane helix</keyword>
<evidence type="ECO:0000256" key="3">
    <source>
        <dbReference type="ARBA" id="ARBA00022448"/>
    </source>
</evidence>